<dbReference type="EMBL" id="CAJNOQ010003319">
    <property type="protein sequence ID" value="CAF1006397.1"/>
    <property type="molecule type" value="Genomic_DNA"/>
</dbReference>
<dbReference type="InterPro" id="IPR038446">
    <property type="entry name" value="CEBP_ZZ_sf"/>
</dbReference>
<dbReference type="Proteomes" id="UP000682733">
    <property type="component" value="Unassembled WGS sequence"/>
</dbReference>
<dbReference type="Pfam" id="PF16367">
    <property type="entry name" value="RRM_7"/>
    <property type="match status" value="2"/>
</dbReference>
<proteinExistence type="predicted"/>
<dbReference type="Proteomes" id="UP000677228">
    <property type="component" value="Unassembled WGS sequence"/>
</dbReference>
<sequence>MGWDSDPQESELPAIDRLLAHIREQDHNKSAIERLLDVAFARMGRTPPKALPTSASYPTLVACELESSDIGKCHEETLFCMMDNGYTSTPLLRPNTNGTSLSRTNSLINNQFDYYLDKKLSNYPYTTSHQNLTYLYNDDSRNILESFKRLNVENDCRLKRAAAQERRQATLKPGLCWNSPLPVRPRSFSIQAPSMSCKVFLGGIPHDIHERDLNSRLAEFGSCRLEWPTDNFAINRNGNHGKSGYVYVIFDHEQSVHQLLRVCSQKSERNLNDGRCEYYLDVPSHRTSARRKSIQIIPWFTEDSQWMSEKLESSPTYEQKLLEFQTNTNLTVFVGALHGMMTAFALAKICHSLFGDVEFAAIDTDRNKYPIGSGRVIFQNVHSYFAAVTANYIMIDCDRFSKVIQIDPYLTDSHICAGVNGKPCINVGSYFCRSLKCWSYYCGYCWNIKHAHISKKLKLNQYDTYGNSDEIYEEEWNEDSSEPLSMQHKYKDDEYELHDNEPGINELLTEYQRELEYLKKIPGIQVNELDELITHRLKEKYTKRKNAKRISHSTLSQSTLSQSNPELDTTNYSGKNQQQTLYSPIIKPVSSLDLLNASGSTNLPLTLFNDDQTDYIIEHLKQVSMKNDSRLKKAAQQERRQATRFFGKVKPGLCWTAPLPVRQRPFSIEIPPISCKVFLGGIPHDLQERDLCARLNEFGPCRVEWPTDGTALHRRSNHGKAGYVYVIYDHEQSVHQLLQACLQQTHRHTDGRCEYYLNVPNPRSASRRKSIQIIPWFTEDSQWCNNKDDTSPFVQNDRNKPSEADHTVFVGALHGMMTAYALAQIFTVLFGRVEFAAIDTDRNKYPIGSGRVIFADMHSYFSAITANYIFIDCDRFSKVIQVDPYLIDTHTCSGTDGKQCSNTGQYFCRSLKCWKYYCANCWSIKHSVDPKKAQELNVYDADRSTPAMIHKPLMRNARSQ</sequence>
<dbReference type="Proteomes" id="UP000681722">
    <property type="component" value="Unassembled WGS sequence"/>
</dbReference>
<gene>
    <name evidence="5" type="ORF">GPM918_LOCUS14031</name>
    <name evidence="4" type="ORF">OVA965_LOCUS8512</name>
    <name evidence="7" type="ORF">SRO942_LOCUS14031</name>
    <name evidence="6" type="ORF">TMI583_LOCUS8507</name>
</gene>
<dbReference type="GO" id="GO:0000900">
    <property type="term" value="F:mRNA regulatory element binding translation repressor activity"/>
    <property type="evidence" value="ECO:0007669"/>
    <property type="project" value="TreeGrafter"/>
</dbReference>
<dbReference type="PANTHER" id="PTHR12566">
    <property type="entry name" value="CYTOPLASMIC POLYADENYLATION ELEMENT BINDING PROTEIN CPEB"/>
    <property type="match status" value="1"/>
</dbReference>
<dbReference type="SUPFAM" id="SSF54928">
    <property type="entry name" value="RNA-binding domain, RBD"/>
    <property type="match status" value="2"/>
</dbReference>
<keyword evidence="1" id="KW-0694">RNA-binding</keyword>
<dbReference type="GO" id="GO:0043022">
    <property type="term" value="F:ribosome binding"/>
    <property type="evidence" value="ECO:0007669"/>
    <property type="project" value="TreeGrafter"/>
</dbReference>
<dbReference type="OrthoDB" id="10033548at2759"/>
<dbReference type="Pfam" id="PF16366">
    <property type="entry name" value="CEBP_ZZ"/>
    <property type="match status" value="2"/>
</dbReference>
<comment type="caution">
    <text evidence="5">The sequence shown here is derived from an EMBL/GenBank/DDBJ whole genome shotgun (WGS) entry which is preliminary data.</text>
</comment>
<keyword evidence="8" id="KW-1185">Reference proteome</keyword>
<dbReference type="GO" id="GO:0005737">
    <property type="term" value="C:cytoplasm"/>
    <property type="evidence" value="ECO:0007669"/>
    <property type="project" value="TreeGrafter"/>
</dbReference>
<dbReference type="InterPro" id="IPR035979">
    <property type="entry name" value="RBD_domain_sf"/>
</dbReference>
<name>A0A814H8N3_9BILA</name>
<evidence type="ECO:0000313" key="5">
    <source>
        <dbReference type="EMBL" id="CAF1006397.1"/>
    </source>
</evidence>
<feature type="region of interest" description="Disordered" evidence="2">
    <location>
        <begin position="544"/>
        <end position="571"/>
    </location>
</feature>
<dbReference type="GO" id="GO:0008135">
    <property type="term" value="F:translation factor activity, RNA binding"/>
    <property type="evidence" value="ECO:0007669"/>
    <property type="project" value="TreeGrafter"/>
</dbReference>
<feature type="domain" description="RRM" evidence="3">
    <location>
        <begin position="198"/>
        <end position="279"/>
    </location>
</feature>
<protein>
    <recommendedName>
        <fullName evidence="3">RRM domain-containing protein</fullName>
    </recommendedName>
</protein>
<dbReference type="InterPro" id="IPR000504">
    <property type="entry name" value="RRM_dom"/>
</dbReference>
<dbReference type="EMBL" id="CAJNOK010002884">
    <property type="protein sequence ID" value="CAF0878822.1"/>
    <property type="molecule type" value="Genomic_DNA"/>
</dbReference>
<feature type="domain" description="RRM" evidence="3">
    <location>
        <begin position="331"/>
        <end position="404"/>
    </location>
</feature>
<dbReference type="Gene3D" id="3.30.70.330">
    <property type="match status" value="4"/>
</dbReference>
<evidence type="ECO:0000256" key="1">
    <source>
        <dbReference type="ARBA" id="ARBA00022884"/>
    </source>
</evidence>
<dbReference type="GO" id="GO:0003730">
    <property type="term" value="F:mRNA 3'-UTR binding"/>
    <property type="evidence" value="ECO:0007669"/>
    <property type="project" value="InterPro"/>
</dbReference>
<evidence type="ECO:0000313" key="8">
    <source>
        <dbReference type="Proteomes" id="UP000663829"/>
    </source>
</evidence>
<dbReference type="GO" id="GO:0045202">
    <property type="term" value="C:synapse"/>
    <property type="evidence" value="ECO:0007669"/>
    <property type="project" value="TreeGrafter"/>
</dbReference>
<dbReference type="InterPro" id="IPR034819">
    <property type="entry name" value="CPEB"/>
</dbReference>
<dbReference type="AlphaFoldDB" id="A0A814H8N3"/>
<dbReference type="PANTHER" id="PTHR12566:SF9">
    <property type="entry name" value="CYTOPLASMIC POLYADENYLATION ELEMENT-BINDING PROTEIN 1"/>
    <property type="match status" value="1"/>
</dbReference>
<feature type="domain" description="RRM" evidence="3">
    <location>
        <begin position="807"/>
        <end position="880"/>
    </location>
</feature>
<evidence type="ECO:0000256" key="2">
    <source>
        <dbReference type="SAM" id="MobiDB-lite"/>
    </source>
</evidence>
<evidence type="ECO:0000313" key="6">
    <source>
        <dbReference type="EMBL" id="CAF3662788.1"/>
    </source>
</evidence>
<dbReference type="EMBL" id="CAJOBA010002884">
    <property type="protein sequence ID" value="CAF3662788.1"/>
    <property type="molecule type" value="Genomic_DNA"/>
</dbReference>
<dbReference type="Proteomes" id="UP000663829">
    <property type="component" value="Unassembled WGS sequence"/>
</dbReference>
<dbReference type="EMBL" id="CAJOBC010003319">
    <property type="protein sequence ID" value="CAF3777657.1"/>
    <property type="molecule type" value="Genomic_DNA"/>
</dbReference>
<accession>A0A814H8N3</accession>
<dbReference type="GO" id="GO:0043005">
    <property type="term" value="C:neuron projection"/>
    <property type="evidence" value="ECO:0007669"/>
    <property type="project" value="TreeGrafter"/>
</dbReference>
<feature type="compositionally biased region" description="Low complexity" evidence="2">
    <location>
        <begin position="553"/>
        <end position="563"/>
    </location>
</feature>
<evidence type="ECO:0000313" key="4">
    <source>
        <dbReference type="EMBL" id="CAF0878822.1"/>
    </source>
</evidence>
<organism evidence="5 8">
    <name type="scientific">Didymodactylos carnosus</name>
    <dbReference type="NCBI Taxonomy" id="1234261"/>
    <lineage>
        <taxon>Eukaryota</taxon>
        <taxon>Metazoa</taxon>
        <taxon>Spiralia</taxon>
        <taxon>Gnathifera</taxon>
        <taxon>Rotifera</taxon>
        <taxon>Eurotatoria</taxon>
        <taxon>Bdelloidea</taxon>
        <taxon>Philodinida</taxon>
        <taxon>Philodinidae</taxon>
        <taxon>Didymodactylos</taxon>
    </lineage>
</organism>
<dbReference type="Gene3D" id="4.10.640.40">
    <property type="entry name" value="Cytoplasmic polyadenylation element-binding protein, ZZ domain"/>
    <property type="match status" value="2"/>
</dbReference>
<dbReference type="InterPro" id="IPR012677">
    <property type="entry name" value="Nucleotide-bd_a/b_plait_sf"/>
</dbReference>
<dbReference type="GO" id="GO:2000766">
    <property type="term" value="P:negative regulation of cytoplasmic translation"/>
    <property type="evidence" value="ECO:0007669"/>
    <property type="project" value="TreeGrafter"/>
</dbReference>
<reference evidence="5" key="1">
    <citation type="submission" date="2021-02" db="EMBL/GenBank/DDBJ databases">
        <authorList>
            <person name="Nowell W R."/>
        </authorList>
    </citation>
    <scope>NUCLEOTIDE SEQUENCE</scope>
</reference>
<evidence type="ECO:0000313" key="7">
    <source>
        <dbReference type="EMBL" id="CAF3777657.1"/>
    </source>
</evidence>
<dbReference type="SMART" id="SM00360">
    <property type="entry name" value="RRM"/>
    <property type="match status" value="4"/>
</dbReference>
<evidence type="ECO:0000259" key="3">
    <source>
        <dbReference type="SMART" id="SM00360"/>
    </source>
</evidence>
<feature type="domain" description="RRM" evidence="3">
    <location>
        <begin position="676"/>
        <end position="754"/>
    </location>
</feature>
<dbReference type="GO" id="GO:0005634">
    <property type="term" value="C:nucleus"/>
    <property type="evidence" value="ECO:0007669"/>
    <property type="project" value="TreeGrafter"/>
</dbReference>
<dbReference type="InterPro" id="IPR032296">
    <property type="entry name" value="CEBP_ZZ"/>
</dbReference>